<organism evidence="3 4">
    <name type="scientific">Cyclotella atomus</name>
    <dbReference type="NCBI Taxonomy" id="382360"/>
    <lineage>
        <taxon>Eukaryota</taxon>
        <taxon>Sar</taxon>
        <taxon>Stramenopiles</taxon>
        <taxon>Ochrophyta</taxon>
        <taxon>Bacillariophyta</taxon>
        <taxon>Coscinodiscophyceae</taxon>
        <taxon>Thalassiosirophycidae</taxon>
        <taxon>Stephanodiscales</taxon>
        <taxon>Stephanodiscaceae</taxon>
        <taxon>Cyclotella</taxon>
    </lineage>
</organism>
<proteinExistence type="inferred from homology"/>
<dbReference type="InterPro" id="IPR029044">
    <property type="entry name" value="Nucleotide-diphossugar_trans"/>
</dbReference>
<evidence type="ECO:0000313" key="3">
    <source>
        <dbReference type="EMBL" id="KAL3805250.1"/>
    </source>
</evidence>
<evidence type="ECO:0000256" key="1">
    <source>
        <dbReference type="ARBA" id="ARBA00007033"/>
    </source>
</evidence>
<name>A0ABD3QY95_9STRA</name>
<dbReference type="InterPro" id="IPR052636">
    <property type="entry name" value="UDP-D-xylose:L-fucose_XylT"/>
</dbReference>
<dbReference type="PANTHER" id="PTHR47032:SF1">
    <property type="entry name" value="UDP-D-XYLOSE:L-FUCOSE ALPHA-1,3-D-XYLOSYLTRANSFERASE-RELATED"/>
    <property type="match status" value="1"/>
</dbReference>
<dbReference type="InterPro" id="IPR005069">
    <property type="entry name" value="Nucl-diP-sugar_transferase"/>
</dbReference>
<dbReference type="Pfam" id="PF03407">
    <property type="entry name" value="Nucleotid_trans"/>
    <property type="match status" value="1"/>
</dbReference>
<dbReference type="SUPFAM" id="SSF53448">
    <property type="entry name" value="Nucleotide-diphospho-sugar transferases"/>
    <property type="match status" value="1"/>
</dbReference>
<comment type="caution">
    <text evidence="3">The sequence shown here is derived from an EMBL/GenBank/DDBJ whole genome shotgun (WGS) entry which is preliminary data.</text>
</comment>
<evidence type="ECO:0000259" key="2">
    <source>
        <dbReference type="Pfam" id="PF03407"/>
    </source>
</evidence>
<comment type="similarity">
    <text evidence="1">Belongs to the glycosyltransferase 77 family.</text>
</comment>
<gene>
    <name evidence="3" type="ORF">ACHAWO_009052</name>
</gene>
<reference evidence="3 4" key="1">
    <citation type="submission" date="2024-10" db="EMBL/GenBank/DDBJ databases">
        <title>Updated reference genomes for cyclostephanoid diatoms.</title>
        <authorList>
            <person name="Roberts W.R."/>
            <person name="Alverson A.J."/>
        </authorList>
    </citation>
    <scope>NUCLEOTIDE SEQUENCE [LARGE SCALE GENOMIC DNA]</scope>
    <source>
        <strain evidence="3 4">AJA010-31</strain>
    </source>
</reference>
<dbReference type="PANTHER" id="PTHR47032">
    <property type="entry name" value="UDP-D-XYLOSE:L-FUCOSE ALPHA-1,3-D-XYLOSYLTRANSFERASE-RELATED"/>
    <property type="match status" value="1"/>
</dbReference>
<dbReference type="Proteomes" id="UP001530400">
    <property type="component" value="Unassembled WGS sequence"/>
</dbReference>
<protein>
    <recommendedName>
        <fullName evidence="2">Nucleotide-diphospho-sugar transferase domain-containing protein</fullName>
    </recommendedName>
</protein>
<dbReference type="AlphaFoldDB" id="A0ABD3QY95"/>
<dbReference type="EMBL" id="JALLPJ020000009">
    <property type="protein sequence ID" value="KAL3805250.1"/>
    <property type="molecule type" value="Genomic_DNA"/>
</dbReference>
<accession>A0ABD3QY95</accession>
<feature type="domain" description="Nucleotide-diphospho-sugar transferase" evidence="2">
    <location>
        <begin position="315"/>
        <end position="539"/>
    </location>
</feature>
<sequence length="607" mass="69401">MAASVVKSITLLSILSFTSFYIGYITNSASDHRASTSTNVGRRLYESADPIINRIQKCYNYNYFSEACIHDNHEVHRLVDELLHLKSRRKDLDELQKSRFGSKVGDLSSSFLTGSVSISKQDLMDRFDKFGVATLRSNTDEDALLVYNSFSSLPSNDLNYFTHQQFATPYANVTQALENCEALNVQFIHNPSYNTLPMCTVYIPGLNNIPSFHIQRWMRQGGELRHVGSLTTPSGVDKFDLPKYHPVIFKHWKSLLTFLENVDQVLEEVNSIIKERFDTLGMQDKTVIVMTINIGDADLLINFLCAAKSRNVDTRRILVFVTDDESKQLVESLFGDEMGVMIYHDKYNFASVAKGGDSQKYGDATFVHMMFAKILCVLYPTLLGYDVLYQDADIIWYEHPLGFFLGHHPESSERLKQYDVIFQHDGSPQPRFAPYSANSGFYYVRSNAATQYLFTSLLYHGDLIRKTTSHQQVLTQLLLEHSSMMGLKVKVLDDVHVFPGGYQYQHNWEYMHQLISGEINPLIFHMYWTDGKESKVKFFQQLGEWYLKYGCSKDPTHQIEVTTTKCCATQPLVTCHYRDKPSKIPCSNSPLYDKNGASFWVGDQLGN</sequence>
<evidence type="ECO:0000313" key="4">
    <source>
        <dbReference type="Proteomes" id="UP001530400"/>
    </source>
</evidence>
<keyword evidence="4" id="KW-1185">Reference proteome</keyword>